<keyword evidence="4" id="KW-0238">DNA-binding</keyword>
<dbReference type="PANTHER" id="PTHR12532">
    <property type="entry name" value="TRANSLATIONAL ACTIVATOR OF CYTOCHROME C OXIDASE 1"/>
    <property type="match status" value="1"/>
</dbReference>
<comment type="caution">
    <text evidence="8">The sequence shown here is derived from an EMBL/GenBank/DDBJ whole genome shotgun (WGS) entry which is preliminary data.</text>
</comment>
<evidence type="ECO:0000313" key="9">
    <source>
        <dbReference type="Proteomes" id="UP000179072"/>
    </source>
</evidence>
<feature type="domain" description="TACO1/YebC-like second and third" evidence="6">
    <location>
        <begin position="84"/>
        <end position="235"/>
    </location>
</feature>
<proteinExistence type="inferred from homology"/>
<comment type="similarity">
    <text evidence="1 4">Belongs to the TACO1 family.</text>
</comment>
<dbReference type="NCBIfam" id="TIGR01033">
    <property type="entry name" value="YebC/PmpR family DNA-binding transcriptional regulator"/>
    <property type="match status" value="1"/>
</dbReference>
<dbReference type="GO" id="GO:0005737">
    <property type="term" value="C:cytoplasm"/>
    <property type="evidence" value="ECO:0007669"/>
    <property type="project" value="UniProtKB-SubCell"/>
</dbReference>
<dbReference type="Gene3D" id="3.30.70.980">
    <property type="match status" value="2"/>
</dbReference>
<keyword evidence="3 4" id="KW-0804">Transcription</keyword>
<name>A0A1F7INB3_9BACT</name>
<keyword evidence="2 4" id="KW-0805">Transcription regulation</keyword>
<dbReference type="InterPro" id="IPR029072">
    <property type="entry name" value="YebC-like"/>
</dbReference>
<dbReference type="Pfam" id="PF01709">
    <property type="entry name" value="Transcrip_reg"/>
    <property type="match status" value="1"/>
</dbReference>
<dbReference type="Proteomes" id="UP000179072">
    <property type="component" value="Unassembled WGS sequence"/>
</dbReference>
<dbReference type="InterPro" id="IPR026564">
    <property type="entry name" value="Transcrip_reg_TACO1-like_dom3"/>
</dbReference>
<evidence type="ECO:0000259" key="7">
    <source>
        <dbReference type="Pfam" id="PF20772"/>
    </source>
</evidence>
<dbReference type="InterPro" id="IPR048300">
    <property type="entry name" value="TACO1_YebC-like_2nd/3rd_dom"/>
</dbReference>
<dbReference type="EMBL" id="MGAK01000011">
    <property type="protein sequence ID" value="OGK44847.1"/>
    <property type="molecule type" value="Genomic_DNA"/>
</dbReference>
<reference evidence="8 9" key="1">
    <citation type="journal article" date="2016" name="Nat. Commun.">
        <title>Thousands of microbial genomes shed light on interconnected biogeochemical processes in an aquifer system.</title>
        <authorList>
            <person name="Anantharaman K."/>
            <person name="Brown C.T."/>
            <person name="Hug L.A."/>
            <person name="Sharon I."/>
            <person name="Castelle C.J."/>
            <person name="Probst A.J."/>
            <person name="Thomas B.C."/>
            <person name="Singh A."/>
            <person name="Wilkins M.J."/>
            <person name="Karaoz U."/>
            <person name="Brodie E.L."/>
            <person name="Williams K.H."/>
            <person name="Hubbard S.S."/>
            <person name="Banfield J.F."/>
        </authorList>
    </citation>
    <scope>NUCLEOTIDE SEQUENCE [LARGE SCALE GENOMIC DNA]</scope>
</reference>
<evidence type="ECO:0000313" key="8">
    <source>
        <dbReference type="EMBL" id="OGK44847.1"/>
    </source>
</evidence>
<evidence type="ECO:0000259" key="6">
    <source>
        <dbReference type="Pfam" id="PF01709"/>
    </source>
</evidence>
<dbReference type="STRING" id="1802060.A2957_03055"/>
<feature type="domain" description="TACO1/YebC-like N-terminal" evidence="7">
    <location>
        <begin position="5"/>
        <end position="77"/>
    </location>
</feature>
<keyword evidence="4" id="KW-0963">Cytoplasm</keyword>
<gene>
    <name evidence="8" type="ORF">A2957_03055</name>
</gene>
<protein>
    <recommendedName>
        <fullName evidence="4">Probable transcriptional regulatory protein A2957_03055</fullName>
    </recommendedName>
</protein>
<organism evidence="8 9">
    <name type="scientific">Candidatus Roizmanbacteria bacterium RIFCSPLOWO2_01_FULL_38_11</name>
    <dbReference type="NCBI Taxonomy" id="1802060"/>
    <lineage>
        <taxon>Bacteria</taxon>
        <taxon>Candidatus Roizmaniibacteriota</taxon>
    </lineage>
</organism>
<dbReference type="HAMAP" id="MF_00693">
    <property type="entry name" value="Transcrip_reg_TACO1"/>
    <property type="match status" value="1"/>
</dbReference>
<dbReference type="Gene3D" id="1.10.10.200">
    <property type="match status" value="1"/>
</dbReference>
<dbReference type="Pfam" id="PF20772">
    <property type="entry name" value="TACO1_YebC_N"/>
    <property type="match status" value="1"/>
</dbReference>
<feature type="region of interest" description="Disordered" evidence="5">
    <location>
        <begin position="1"/>
        <end position="24"/>
    </location>
</feature>
<evidence type="ECO:0000256" key="1">
    <source>
        <dbReference type="ARBA" id="ARBA00008724"/>
    </source>
</evidence>
<accession>A0A1F7INB3</accession>
<dbReference type="GO" id="GO:0003677">
    <property type="term" value="F:DNA binding"/>
    <property type="evidence" value="ECO:0007669"/>
    <property type="project" value="UniProtKB-UniRule"/>
</dbReference>
<dbReference type="SUPFAM" id="SSF75625">
    <property type="entry name" value="YebC-like"/>
    <property type="match status" value="1"/>
</dbReference>
<dbReference type="AlphaFoldDB" id="A0A1F7INB3"/>
<comment type="subcellular location">
    <subcellularLocation>
        <location evidence="4">Cytoplasm</location>
    </subcellularLocation>
</comment>
<dbReference type="PANTHER" id="PTHR12532:SF0">
    <property type="entry name" value="TRANSLATIONAL ACTIVATOR OF CYTOCHROME C OXIDASE 1"/>
    <property type="match status" value="1"/>
</dbReference>
<dbReference type="InterPro" id="IPR049083">
    <property type="entry name" value="TACO1_YebC_N"/>
</dbReference>
<evidence type="ECO:0000256" key="2">
    <source>
        <dbReference type="ARBA" id="ARBA00023015"/>
    </source>
</evidence>
<evidence type="ECO:0000256" key="4">
    <source>
        <dbReference type="HAMAP-Rule" id="MF_00693"/>
    </source>
</evidence>
<evidence type="ECO:0000256" key="5">
    <source>
        <dbReference type="SAM" id="MobiDB-lite"/>
    </source>
</evidence>
<dbReference type="InterPro" id="IPR017856">
    <property type="entry name" value="Integrase-like_N"/>
</dbReference>
<sequence>MSGHSKWAQIKRQKASNDQQRSHEFSKMSRLITIAVHEGGGITDSDKNFKLRLTIERAKYINMPKDTIQRAIDKAAGGEGTQIKEIIYEGFGHGGVGLLIAATTDNSNRTHAEIKQVLEKNGGKIAGQNAVAHLFQRCGVVVFSRDQMNEQDALEFTEKIGAFDIEEDKEGYIIYFPFERLGKIREIAGDINPNEVDVFYKALVPMKMDNSDIEKNDRLIERLESLEDVHNIYTSAE</sequence>
<dbReference type="FunFam" id="1.10.10.200:FF:000002">
    <property type="entry name" value="Probable transcriptional regulatory protein CLM62_37755"/>
    <property type="match status" value="1"/>
</dbReference>
<evidence type="ECO:0000256" key="3">
    <source>
        <dbReference type="ARBA" id="ARBA00023163"/>
    </source>
</evidence>
<dbReference type="InterPro" id="IPR002876">
    <property type="entry name" value="Transcrip_reg_TACO1-like"/>
</dbReference>
<dbReference type="GO" id="GO:0006355">
    <property type="term" value="P:regulation of DNA-templated transcription"/>
    <property type="evidence" value="ECO:0007669"/>
    <property type="project" value="UniProtKB-UniRule"/>
</dbReference>